<dbReference type="PANTHER" id="PTHR35936:SF17">
    <property type="entry name" value="ARGININE-BINDING EXTRACELLULAR PROTEIN ARTP"/>
    <property type="match status" value="1"/>
</dbReference>
<evidence type="ECO:0000313" key="5">
    <source>
        <dbReference type="Proteomes" id="UP001597158"/>
    </source>
</evidence>
<dbReference type="InterPro" id="IPR001638">
    <property type="entry name" value="Solute-binding_3/MltF_N"/>
</dbReference>
<name>A0ABW3WEV8_9RHOO</name>
<dbReference type="EMBL" id="JBHTMC010000024">
    <property type="protein sequence ID" value="MFD1264486.1"/>
    <property type="molecule type" value="Genomic_DNA"/>
</dbReference>
<protein>
    <submittedName>
        <fullName evidence="4">Substrate-binding periplasmic protein</fullName>
    </submittedName>
</protein>
<reference evidence="5" key="1">
    <citation type="journal article" date="2019" name="Int. J. Syst. Evol. Microbiol.">
        <title>The Global Catalogue of Microorganisms (GCM) 10K type strain sequencing project: providing services to taxonomists for standard genome sequencing and annotation.</title>
        <authorList>
            <consortium name="The Broad Institute Genomics Platform"/>
            <consortium name="The Broad Institute Genome Sequencing Center for Infectious Disease"/>
            <person name="Wu L."/>
            <person name="Ma J."/>
        </authorList>
    </citation>
    <scope>NUCLEOTIDE SEQUENCE [LARGE SCALE GENOMIC DNA]</scope>
    <source>
        <strain evidence="5">CCUG 48884</strain>
    </source>
</reference>
<evidence type="ECO:0000313" key="4">
    <source>
        <dbReference type="EMBL" id="MFD1264486.1"/>
    </source>
</evidence>
<dbReference type="PROSITE" id="PS51318">
    <property type="entry name" value="TAT"/>
    <property type="match status" value="1"/>
</dbReference>
<proteinExistence type="predicted"/>
<dbReference type="InterPro" id="IPR006311">
    <property type="entry name" value="TAT_signal"/>
</dbReference>
<dbReference type="PANTHER" id="PTHR35936">
    <property type="entry name" value="MEMBRANE-BOUND LYTIC MUREIN TRANSGLYCOSYLASE F"/>
    <property type="match status" value="1"/>
</dbReference>
<evidence type="ECO:0000256" key="2">
    <source>
        <dbReference type="SAM" id="SignalP"/>
    </source>
</evidence>
<comment type="caution">
    <text evidence="4">The sequence shown here is derived from an EMBL/GenBank/DDBJ whole genome shotgun (WGS) entry which is preliminary data.</text>
</comment>
<feature type="signal peptide" evidence="2">
    <location>
        <begin position="1"/>
        <end position="27"/>
    </location>
</feature>
<feature type="chain" id="PRO_5045064331" evidence="2">
    <location>
        <begin position="28"/>
        <end position="283"/>
    </location>
</feature>
<dbReference type="Gene3D" id="3.40.190.10">
    <property type="entry name" value="Periplasmic binding protein-like II"/>
    <property type="match status" value="3"/>
</dbReference>
<dbReference type="SMART" id="SM00062">
    <property type="entry name" value="PBPb"/>
    <property type="match status" value="1"/>
</dbReference>
<dbReference type="RefSeq" id="WP_277830651.1">
    <property type="nucleotide sequence ID" value="NZ_JARQZE010000002.1"/>
</dbReference>
<accession>A0ABW3WEV8</accession>
<keyword evidence="1 2" id="KW-0732">Signal</keyword>
<dbReference type="Proteomes" id="UP001597158">
    <property type="component" value="Unassembled WGS sequence"/>
</dbReference>
<gene>
    <name evidence="4" type="ORF">ACFQ4M_12935</name>
</gene>
<keyword evidence="5" id="KW-1185">Reference proteome</keyword>
<evidence type="ECO:0000259" key="3">
    <source>
        <dbReference type="SMART" id="SM00062"/>
    </source>
</evidence>
<sequence length="283" mass="30560">MSNNERRRFLRAAGALALAGLIPPATAAAAELELQQPGTLRVAVYANFPPYSAAGKGVDIALGRALAEHLGLQPQIVEFPADEDMKDDLRNMVWRGHYLGTKPGDVMLHVPVDNHFATINPQVRIFGPYHLETLAMARLPERVPQPSNSVAETFEVFTTEKIGVELDTHSSDFLLHILDGRLQPNIVHFPSLAAAVEAMRRGEIAAAMGTRTELEGAIGGGGDIALDPLGMPELRIRPWPLGMAVKKDSGQLADALSNALAELQRSGTLARIFADHGLTHRLP</sequence>
<evidence type="ECO:0000256" key="1">
    <source>
        <dbReference type="ARBA" id="ARBA00022729"/>
    </source>
</evidence>
<dbReference type="SUPFAM" id="SSF53850">
    <property type="entry name" value="Periplasmic binding protein-like II"/>
    <property type="match status" value="1"/>
</dbReference>
<organism evidence="4 5">
    <name type="scientific">Thauera mechernichensis</name>
    <dbReference type="NCBI Taxonomy" id="82788"/>
    <lineage>
        <taxon>Bacteria</taxon>
        <taxon>Pseudomonadati</taxon>
        <taxon>Pseudomonadota</taxon>
        <taxon>Betaproteobacteria</taxon>
        <taxon>Rhodocyclales</taxon>
        <taxon>Zoogloeaceae</taxon>
        <taxon>Thauera</taxon>
    </lineage>
</organism>
<feature type="domain" description="Solute-binding protein family 3/N-terminal" evidence="3">
    <location>
        <begin position="39"/>
        <end position="276"/>
    </location>
</feature>